<dbReference type="OrthoDB" id="4756485at2759"/>
<gene>
    <name evidence="2" type="ORF">DL764_003392</name>
</gene>
<accession>A0A4V1XBF1</accession>
<sequence length="276" mass="29651">MVDPTHRLGLKRAANASRLAAPTRSYTAMNAPGHMETMLQSGERPRINVRDDKRREKKKQAVRLGQTGALSPTSAPAQQPLPSLTPPAAGPLLALLQPPTLCTSLPNHPSPAAGPSPAGCGRGSPTRRSRGAYGGTGLWRLDYRQSLAHRPSPSPPPRRPPPTPPRPSASTPRQAAPKLAAEADEPQTCVNCGAKCDPDESEMGECRKHAGTYGWSCNEDGGLDHWSNSRQGAPEGKKSWVCCGKEDADATGCVPWAHTTETEEKRVQRMKEQKEQ</sequence>
<feature type="compositionally biased region" description="Polar residues" evidence="1">
    <location>
        <begin position="68"/>
        <end position="77"/>
    </location>
</feature>
<keyword evidence="3" id="KW-1185">Reference proteome</keyword>
<evidence type="ECO:0000313" key="3">
    <source>
        <dbReference type="Proteomes" id="UP000293360"/>
    </source>
</evidence>
<reference evidence="2 3" key="1">
    <citation type="submission" date="2018-06" db="EMBL/GenBank/DDBJ databases">
        <title>Complete Genomes of Monosporascus.</title>
        <authorList>
            <person name="Robinson A.J."/>
            <person name="Natvig D.O."/>
        </authorList>
    </citation>
    <scope>NUCLEOTIDE SEQUENCE [LARGE SCALE GENOMIC DNA]</scope>
    <source>
        <strain evidence="2 3">CBS 110550</strain>
    </source>
</reference>
<feature type="compositionally biased region" description="Low complexity" evidence="1">
    <location>
        <begin position="168"/>
        <end position="177"/>
    </location>
</feature>
<feature type="compositionally biased region" description="Low complexity" evidence="1">
    <location>
        <begin position="90"/>
        <end position="103"/>
    </location>
</feature>
<evidence type="ECO:0000313" key="2">
    <source>
        <dbReference type="EMBL" id="RYP06029.1"/>
    </source>
</evidence>
<evidence type="ECO:0000256" key="1">
    <source>
        <dbReference type="SAM" id="MobiDB-lite"/>
    </source>
</evidence>
<dbReference type="EMBL" id="QJNU01000144">
    <property type="protein sequence ID" value="RYP06029.1"/>
    <property type="molecule type" value="Genomic_DNA"/>
</dbReference>
<dbReference type="AlphaFoldDB" id="A0A4V1XBF1"/>
<proteinExistence type="predicted"/>
<feature type="compositionally biased region" description="Basic and acidic residues" evidence="1">
    <location>
        <begin position="43"/>
        <end position="54"/>
    </location>
</feature>
<comment type="caution">
    <text evidence="2">The sequence shown here is derived from an EMBL/GenBank/DDBJ whole genome shotgun (WGS) entry which is preliminary data.</text>
</comment>
<dbReference type="Proteomes" id="UP000293360">
    <property type="component" value="Unassembled WGS sequence"/>
</dbReference>
<feature type="compositionally biased region" description="Pro residues" evidence="1">
    <location>
        <begin position="152"/>
        <end position="167"/>
    </location>
</feature>
<protein>
    <submittedName>
        <fullName evidence="2">Uncharacterized protein</fullName>
    </submittedName>
</protein>
<organism evidence="2 3">
    <name type="scientific">Monosporascus ibericus</name>
    <dbReference type="NCBI Taxonomy" id="155417"/>
    <lineage>
        <taxon>Eukaryota</taxon>
        <taxon>Fungi</taxon>
        <taxon>Dikarya</taxon>
        <taxon>Ascomycota</taxon>
        <taxon>Pezizomycotina</taxon>
        <taxon>Sordariomycetes</taxon>
        <taxon>Xylariomycetidae</taxon>
        <taxon>Xylariales</taxon>
        <taxon>Xylariales incertae sedis</taxon>
        <taxon>Monosporascus</taxon>
    </lineage>
</organism>
<feature type="region of interest" description="Disordered" evidence="1">
    <location>
        <begin position="1"/>
        <end position="184"/>
    </location>
</feature>
<name>A0A4V1XBF1_9PEZI</name>